<evidence type="ECO:0000256" key="8">
    <source>
        <dbReference type="ARBA" id="ARBA00023136"/>
    </source>
</evidence>
<dbReference type="PANTHER" id="PTHR14269:SF62">
    <property type="entry name" value="CDP-DIACYLGLYCEROL--GLYCEROL-3-PHOSPHATE 3-PHOSPHATIDYLTRANSFERASE 1, CHLOROPLASTIC"/>
    <property type="match status" value="1"/>
</dbReference>
<feature type="transmembrane region" description="Helical" evidence="14">
    <location>
        <begin position="196"/>
        <end position="218"/>
    </location>
</feature>
<dbReference type="InterPro" id="IPR000462">
    <property type="entry name" value="CDP-OH_P_trans"/>
</dbReference>
<reference evidence="15 16" key="1">
    <citation type="submission" date="2012-05" db="EMBL/GenBank/DDBJ databases">
        <title>Finished chromosome of genome of Oscillatoria sp. PCC 7112.</title>
        <authorList>
            <consortium name="US DOE Joint Genome Institute"/>
            <person name="Gugger M."/>
            <person name="Coursin T."/>
            <person name="Rippka R."/>
            <person name="Tandeau De Marsac N."/>
            <person name="Huntemann M."/>
            <person name="Wei C.-L."/>
            <person name="Han J."/>
            <person name="Detter J.C."/>
            <person name="Han C."/>
            <person name="Tapia R."/>
            <person name="Davenport K."/>
            <person name="Daligault H."/>
            <person name="Erkkila T."/>
            <person name="Gu W."/>
            <person name="Munk A.C.C."/>
            <person name="Teshima H."/>
            <person name="Xu Y."/>
            <person name="Chain P."/>
            <person name="Chen A."/>
            <person name="Krypides N."/>
            <person name="Mavromatis K."/>
            <person name="Markowitz V."/>
            <person name="Szeto E."/>
            <person name="Ivanova N."/>
            <person name="Mikhailova N."/>
            <person name="Ovchinnikova G."/>
            <person name="Pagani I."/>
            <person name="Pati A."/>
            <person name="Goodwin L."/>
            <person name="Peters L."/>
            <person name="Pitluck S."/>
            <person name="Woyke T."/>
            <person name="Kerfeld C."/>
        </authorList>
    </citation>
    <scope>NUCLEOTIDE SEQUENCE [LARGE SCALE GENOMIC DNA]</scope>
    <source>
        <strain evidence="15 16">PCC 7112</strain>
    </source>
</reference>
<evidence type="ECO:0000256" key="4">
    <source>
        <dbReference type="ARBA" id="ARBA00022679"/>
    </source>
</evidence>
<dbReference type="STRING" id="179408.Osc7112_2979"/>
<evidence type="ECO:0000256" key="7">
    <source>
        <dbReference type="ARBA" id="ARBA00023098"/>
    </source>
</evidence>
<keyword evidence="7" id="KW-0443">Lipid metabolism</keyword>
<feature type="compositionally biased region" description="Basic and acidic residues" evidence="13">
    <location>
        <begin position="11"/>
        <end position="20"/>
    </location>
</feature>
<proteinExistence type="inferred from homology"/>
<keyword evidence="10" id="KW-1208">Phospholipid metabolism</keyword>
<dbReference type="GO" id="GO:0016020">
    <property type="term" value="C:membrane"/>
    <property type="evidence" value="ECO:0007669"/>
    <property type="project" value="UniProtKB-SubCell"/>
</dbReference>
<keyword evidence="9" id="KW-0594">Phospholipid biosynthesis</keyword>
<evidence type="ECO:0000313" key="15">
    <source>
        <dbReference type="EMBL" id="AFZ07376.1"/>
    </source>
</evidence>
<comment type="subcellular location">
    <subcellularLocation>
        <location evidence="1">Membrane</location>
        <topology evidence="1">Multi-pass membrane protein</topology>
    </subcellularLocation>
</comment>
<dbReference type="PATRIC" id="fig|179408.3.peg.3660"/>
<feature type="region of interest" description="Disordered" evidence="13">
    <location>
        <begin position="1"/>
        <end position="34"/>
    </location>
</feature>
<feature type="transmembrane region" description="Helical" evidence="14">
    <location>
        <begin position="44"/>
        <end position="73"/>
    </location>
</feature>
<keyword evidence="3" id="KW-0444">Lipid biosynthesis</keyword>
<evidence type="ECO:0000256" key="9">
    <source>
        <dbReference type="ARBA" id="ARBA00023209"/>
    </source>
</evidence>
<dbReference type="Proteomes" id="UP000010478">
    <property type="component" value="Chromosome"/>
</dbReference>
<evidence type="ECO:0000256" key="14">
    <source>
        <dbReference type="SAM" id="Phobius"/>
    </source>
</evidence>
<feature type="transmembrane region" description="Helical" evidence="14">
    <location>
        <begin position="170"/>
        <end position="190"/>
    </location>
</feature>
<dbReference type="AlphaFoldDB" id="K9VHE1"/>
<dbReference type="InterPro" id="IPR048254">
    <property type="entry name" value="CDP_ALCOHOL_P_TRANSF_CS"/>
</dbReference>
<evidence type="ECO:0000256" key="1">
    <source>
        <dbReference type="ARBA" id="ARBA00004141"/>
    </source>
</evidence>
<dbReference type="GO" id="GO:0008444">
    <property type="term" value="F:CDP-diacylglycerol-glycerol-3-phosphate 3-phosphatidyltransferase activity"/>
    <property type="evidence" value="ECO:0007669"/>
    <property type="project" value="UniProtKB-UniRule"/>
</dbReference>
<evidence type="ECO:0000256" key="13">
    <source>
        <dbReference type="SAM" id="MobiDB-lite"/>
    </source>
</evidence>
<protein>
    <recommendedName>
        <fullName evidence="11">CDP-diacylglycerol--glycerol-3-phosphate 3-phosphatidyltransferase</fullName>
        <ecNumber evidence="11">2.7.8.5</ecNumber>
    </recommendedName>
</protein>
<dbReference type="KEGG" id="oni:Osc7112_2979"/>
<keyword evidence="6 14" id="KW-1133">Transmembrane helix</keyword>
<evidence type="ECO:0000256" key="2">
    <source>
        <dbReference type="ARBA" id="ARBA00010441"/>
    </source>
</evidence>
<sequence>MTLVGWASRPPRKDGRDAHPTRKKGNYLIDDPKSESSTTTYLCLIFQLAFVLSIMNLPNLITFSRLLGVPFLLYGLYDPSGQSRWICTAIFVVAAATDWLDGYLARKLNQITDLGKFLDPLVDKLLVLAPLLVLIELGRVPAWGVFLILGRELTIAGWRVNKTTISGANIWGKLKTVSQIVAIALLIAPLSEAWNFPALIAFWVSVALTLISGAIYLWPEQEIKEK</sequence>
<accession>K9VHE1</accession>
<evidence type="ECO:0000313" key="16">
    <source>
        <dbReference type="Proteomes" id="UP000010478"/>
    </source>
</evidence>
<evidence type="ECO:0000256" key="6">
    <source>
        <dbReference type="ARBA" id="ARBA00022989"/>
    </source>
</evidence>
<name>K9VHE1_9CYAN</name>
<dbReference type="Gene3D" id="1.20.120.1760">
    <property type="match status" value="1"/>
</dbReference>
<gene>
    <name evidence="15" type="ORF">Osc7112_2979</name>
</gene>
<dbReference type="PANTHER" id="PTHR14269">
    <property type="entry name" value="CDP-DIACYLGLYCEROL--GLYCEROL-3-PHOSPHATE 3-PHOSPHATIDYLTRANSFERASE-RELATED"/>
    <property type="match status" value="1"/>
</dbReference>
<dbReference type="EMBL" id="CP003614">
    <property type="protein sequence ID" value="AFZ07376.1"/>
    <property type="molecule type" value="Genomic_DNA"/>
</dbReference>
<evidence type="ECO:0000256" key="11">
    <source>
        <dbReference type="NCBIfam" id="TIGR00560"/>
    </source>
</evidence>
<dbReference type="eggNOG" id="COG0558">
    <property type="taxonomic scope" value="Bacteria"/>
</dbReference>
<dbReference type="InterPro" id="IPR050324">
    <property type="entry name" value="CDP-alcohol_PTase-I"/>
</dbReference>
<keyword evidence="4 12" id="KW-0808">Transferase</keyword>
<dbReference type="HOGENOM" id="CLU_051314_2_2_3"/>
<comment type="similarity">
    <text evidence="2 12">Belongs to the CDP-alcohol phosphatidyltransferase class-I family.</text>
</comment>
<feature type="transmembrane region" description="Helical" evidence="14">
    <location>
        <begin position="125"/>
        <end position="149"/>
    </location>
</feature>
<keyword evidence="5 14" id="KW-0812">Transmembrane</keyword>
<organism evidence="15 16">
    <name type="scientific">Phormidium nigroviride PCC 7112</name>
    <dbReference type="NCBI Taxonomy" id="179408"/>
    <lineage>
        <taxon>Bacteria</taxon>
        <taxon>Bacillati</taxon>
        <taxon>Cyanobacteriota</taxon>
        <taxon>Cyanophyceae</taxon>
        <taxon>Oscillatoriophycideae</taxon>
        <taxon>Oscillatoriales</taxon>
        <taxon>Oscillatoriaceae</taxon>
        <taxon>Phormidium</taxon>
    </lineage>
</organism>
<dbReference type="EC" id="2.7.8.5" evidence="11"/>
<keyword evidence="16" id="KW-1185">Reference proteome</keyword>
<evidence type="ECO:0000256" key="3">
    <source>
        <dbReference type="ARBA" id="ARBA00022516"/>
    </source>
</evidence>
<dbReference type="Pfam" id="PF01066">
    <property type="entry name" value="CDP-OH_P_transf"/>
    <property type="match status" value="1"/>
</dbReference>
<evidence type="ECO:0000256" key="5">
    <source>
        <dbReference type="ARBA" id="ARBA00022692"/>
    </source>
</evidence>
<evidence type="ECO:0000256" key="10">
    <source>
        <dbReference type="ARBA" id="ARBA00023264"/>
    </source>
</evidence>
<evidence type="ECO:0000256" key="12">
    <source>
        <dbReference type="RuleBase" id="RU003750"/>
    </source>
</evidence>
<keyword evidence="8 14" id="KW-0472">Membrane</keyword>
<dbReference type="PROSITE" id="PS00379">
    <property type="entry name" value="CDP_ALCOHOL_P_TRANSF"/>
    <property type="match status" value="1"/>
</dbReference>
<dbReference type="InterPro" id="IPR043130">
    <property type="entry name" value="CDP-OH_PTrfase_TM_dom"/>
</dbReference>
<dbReference type="GO" id="GO:0046474">
    <property type="term" value="P:glycerophospholipid biosynthetic process"/>
    <property type="evidence" value="ECO:0007669"/>
    <property type="project" value="TreeGrafter"/>
</dbReference>
<dbReference type="InterPro" id="IPR004570">
    <property type="entry name" value="Phosphatidylglycerol_P_synth"/>
</dbReference>
<dbReference type="NCBIfam" id="TIGR00560">
    <property type="entry name" value="pgsA"/>
    <property type="match status" value="1"/>
</dbReference>